<feature type="transmembrane region" description="Helical" evidence="5">
    <location>
        <begin position="107"/>
        <end position="130"/>
    </location>
</feature>
<dbReference type="EMBL" id="JBBMFT010000007">
    <property type="protein sequence ID" value="MEQ2457069.1"/>
    <property type="molecule type" value="Genomic_DNA"/>
</dbReference>
<feature type="transmembrane region" description="Helical" evidence="5">
    <location>
        <begin position="205"/>
        <end position="227"/>
    </location>
</feature>
<feature type="transmembrane region" description="Helical" evidence="5">
    <location>
        <begin position="7"/>
        <end position="25"/>
    </location>
</feature>
<evidence type="ECO:0000259" key="6">
    <source>
        <dbReference type="PROSITE" id="PS51006"/>
    </source>
</evidence>
<feature type="transmembrane region" description="Helical" evidence="5">
    <location>
        <begin position="165"/>
        <end position="184"/>
    </location>
</feature>
<comment type="caution">
    <text evidence="7">The sequence shown here is derived from an EMBL/GenBank/DDBJ whole genome shotgun (WGS) entry which is preliminary data.</text>
</comment>
<dbReference type="SUPFAM" id="SSF103473">
    <property type="entry name" value="MFS general substrate transporter"/>
    <property type="match status" value="1"/>
</dbReference>
<feature type="transmembrane region" description="Helical" evidence="5">
    <location>
        <begin position="137"/>
        <end position="159"/>
    </location>
</feature>
<dbReference type="InterPro" id="IPR036259">
    <property type="entry name" value="MFS_trans_sf"/>
</dbReference>
<reference evidence="7 8" key="1">
    <citation type="submission" date="2024-03" db="EMBL/GenBank/DDBJ databases">
        <title>Human intestinal bacterial collection.</title>
        <authorList>
            <person name="Pauvert C."/>
            <person name="Hitch T.C.A."/>
            <person name="Clavel T."/>
        </authorList>
    </citation>
    <scope>NUCLEOTIDE SEQUENCE [LARGE SCALE GENOMIC DNA]</scope>
    <source>
        <strain evidence="7 8">CLA-AP-H34</strain>
    </source>
</reference>
<evidence type="ECO:0000313" key="8">
    <source>
        <dbReference type="Proteomes" id="UP001440599"/>
    </source>
</evidence>
<dbReference type="Proteomes" id="UP001440599">
    <property type="component" value="Unassembled WGS sequence"/>
</dbReference>
<keyword evidence="8" id="KW-1185">Reference proteome</keyword>
<protein>
    <recommendedName>
        <fullName evidence="6">PABS domain-containing protein</fullName>
    </recommendedName>
</protein>
<feature type="transmembrane region" description="Helical" evidence="5">
    <location>
        <begin position="421"/>
        <end position="439"/>
    </location>
</feature>
<dbReference type="Gene3D" id="1.20.1250.20">
    <property type="entry name" value="MFS general substrate transporter like domains"/>
    <property type="match status" value="1"/>
</dbReference>
<name>A0ABV1ER59_9FIRM</name>
<keyword evidence="3 4" id="KW-0620">Polyamine biosynthesis</keyword>
<organism evidence="7 8">
    <name type="scientific">Flavonifractor hominis</name>
    <dbReference type="NCBI Taxonomy" id="3133178"/>
    <lineage>
        <taxon>Bacteria</taxon>
        <taxon>Bacillati</taxon>
        <taxon>Bacillota</taxon>
        <taxon>Clostridia</taxon>
        <taxon>Eubacteriales</taxon>
        <taxon>Oscillospiraceae</taxon>
        <taxon>Flavonifractor</taxon>
    </lineage>
</organism>
<evidence type="ECO:0000256" key="5">
    <source>
        <dbReference type="SAM" id="Phobius"/>
    </source>
</evidence>
<dbReference type="PROSITE" id="PS51006">
    <property type="entry name" value="PABS_2"/>
    <property type="match status" value="1"/>
</dbReference>
<feature type="transmembrane region" description="Helical" evidence="5">
    <location>
        <begin position="239"/>
        <end position="261"/>
    </location>
</feature>
<dbReference type="PANTHER" id="PTHR43317:SF1">
    <property type="entry name" value="THERMOSPERMINE SYNTHASE ACAULIS5"/>
    <property type="match status" value="1"/>
</dbReference>
<keyword evidence="5" id="KW-1133">Transmembrane helix</keyword>
<feature type="active site" description="Proton acceptor" evidence="4">
    <location>
        <position position="596"/>
    </location>
</feature>
<dbReference type="PANTHER" id="PTHR43317">
    <property type="entry name" value="THERMOSPERMINE SYNTHASE ACAULIS5"/>
    <property type="match status" value="1"/>
</dbReference>
<evidence type="ECO:0000256" key="2">
    <source>
        <dbReference type="ARBA" id="ARBA00022679"/>
    </source>
</evidence>
<dbReference type="CDD" id="cd02440">
    <property type="entry name" value="AdoMet_MTases"/>
    <property type="match status" value="1"/>
</dbReference>
<dbReference type="InterPro" id="IPR030374">
    <property type="entry name" value="PABS"/>
</dbReference>
<feature type="transmembrane region" description="Helical" evidence="5">
    <location>
        <begin position="67"/>
        <end position="87"/>
    </location>
</feature>
<feature type="transmembrane region" description="Helical" evidence="5">
    <location>
        <begin position="273"/>
        <end position="296"/>
    </location>
</feature>
<dbReference type="InterPro" id="IPR029063">
    <property type="entry name" value="SAM-dependent_MTases_sf"/>
</dbReference>
<keyword evidence="5" id="KW-0472">Membrane</keyword>
<sequence length="796" mass="86351">MKYLPIKLAALFTGIAALMFELIWTRYLGILLGSSTYAVGTVTACYMVGLALGSFLLGALAGRRPMVAALAAMGGFGVLCLLSPLTYRAVRALSVQLGGGLGARVAVSFAALLLPTILVGGMIPALAVLARRRVGEGALYAFHTLGSVLGAGVAGFWTIGTLGLSGSAAVAGGMAILSWGLAGWRRPEPPLPQTAAPAGRTYPVFLRRAAVAVYTISGFTAMAFQMYQTKLLTWFFMDSAYDFAIILMVFLTGSALGNFLFSAVARRETDHTAWLMGSQLLVGVFSVLGVLLAQQLPYWTEHIQRTSQLVPQFGDGAWLMAVLCKAGVAALFLLPVTVLWGGAFPLVSRICRGEEARQGARLGWMLGWNTVGSAAGSLLGSFVMVPLVGWRGSILVNAGLNVLAFLILFAFWQRTAARRRGLCAAAVIPVAMAVLLPEWNRFEMSTSFLAPGQDVEGYVDYLYYQEDAYGVTTVVDFLPSAQKYLITNRLYCQNTSVMGGAEDHRRLGYIPLLLKPDAETMLVTGLGAGITLDGAASRSSVQVDCVEISEAVIEAARCFEEENHGVLDRENVTVIADDARSYVARCEETYDLIVADIFFPMSSGSGNLFSREYYTDCLARLSEDGLMIQWLPLHQFSEQTLEIALNTFAEVFDYAYLWYGLIGDSTPVAGIVGSRQPLELSLEEVEAVYAQEPELAEQLAQTALDDPYMFLSHFIAPVYYDSALPVNTDDRPVLEYLTPRIQQDYAVCGRENLAALTQAKQSTLTCLEDTPALDSVLMEQYDQEIRDFAGLFTQED</sequence>
<comment type="similarity">
    <text evidence="1">Belongs to the spermidine/spermine synthase family.</text>
</comment>
<dbReference type="CDD" id="cd06174">
    <property type="entry name" value="MFS"/>
    <property type="match status" value="1"/>
</dbReference>
<evidence type="ECO:0000256" key="4">
    <source>
        <dbReference type="PROSITE-ProRule" id="PRU00354"/>
    </source>
</evidence>
<keyword evidence="5" id="KW-0812">Transmembrane</keyword>
<gene>
    <name evidence="7" type="ORF">WMO45_11085</name>
</gene>
<evidence type="ECO:0000256" key="3">
    <source>
        <dbReference type="ARBA" id="ARBA00023115"/>
    </source>
</evidence>
<evidence type="ECO:0000256" key="1">
    <source>
        <dbReference type="ARBA" id="ARBA00007867"/>
    </source>
</evidence>
<feature type="domain" description="PABS" evidence="6">
    <location>
        <begin position="504"/>
        <end position="679"/>
    </location>
</feature>
<feature type="transmembrane region" description="Helical" evidence="5">
    <location>
        <begin position="37"/>
        <end position="60"/>
    </location>
</feature>
<feature type="transmembrane region" description="Helical" evidence="5">
    <location>
        <begin position="362"/>
        <end position="388"/>
    </location>
</feature>
<dbReference type="SUPFAM" id="SSF53335">
    <property type="entry name" value="S-adenosyl-L-methionine-dependent methyltransferases"/>
    <property type="match status" value="1"/>
</dbReference>
<dbReference type="Gene3D" id="3.40.50.150">
    <property type="entry name" value="Vaccinia Virus protein VP39"/>
    <property type="match status" value="1"/>
</dbReference>
<keyword evidence="2 4" id="KW-0808">Transferase</keyword>
<evidence type="ECO:0000313" key="7">
    <source>
        <dbReference type="EMBL" id="MEQ2457069.1"/>
    </source>
</evidence>
<feature type="transmembrane region" description="Helical" evidence="5">
    <location>
        <begin position="394"/>
        <end position="412"/>
    </location>
</feature>
<accession>A0ABV1ER59</accession>
<dbReference type="Pfam" id="PF01564">
    <property type="entry name" value="Spermine_synth"/>
    <property type="match status" value="1"/>
</dbReference>
<dbReference type="RefSeq" id="WP_349140833.1">
    <property type="nucleotide sequence ID" value="NZ_JBBMFT010000007.1"/>
</dbReference>
<feature type="transmembrane region" description="Helical" evidence="5">
    <location>
        <begin position="316"/>
        <end position="341"/>
    </location>
</feature>
<proteinExistence type="inferred from homology"/>